<dbReference type="NCBIfam" id="NF008922">
    <property type="entry name" value="PRK12283.1"/>
    <property type="match status" value="1"/>
</dbReference>
<feature type="binding site" evidence="8">
    <location>
        <begin position="312"/>
        <end position="316"/>
    </location>
    <ligand>
        <name>ATP</name>
        <dbReference type="ChEBI" id="CHEBI:30616"/>
    </ligand>
</feature>
<dbReference type="NCBIfam" id="TIGR00233">
    <property type="entry name" value="trpS"/>
    <property type="match status" value="1"/>
</dbReference>
<dbReference type="FunFam" id="1.10.240.10:FF:000005">
    <property type="entry name" value="Tryptophan--tRNA ligase"/>
    <property type="match status" value="1"/>
</dbReference>
<dbReference type="HAMAP" id="MF_00140_B">
    <property type="entry name" value="Trp_tRNA_synth_B"/>
    <property type="match status" value="1"/>
</dbReference>
<evidence type="ECO:0000313" key="10">
    <source>
        <dbReference type="EMBL" id="VFJ88083.1"/>
    </source>
</evidence>
<keyword evidence="8" id="KW-0963">Cytoplasm</keyword>
<keyword evidence="2 8" id="KW-0436">Ligase</keyword>
<name>A0A450U813_9GAMM</name>
<evidence type="ECO:0000256" key="9">
    <source>
        <dbReference type="RuleBase" id="RU363036"/>
    </source>
</evidence>
<feature type="binding site" evidence="8">
    <location>
        <position position="185"/>
    </location>
    <ligand>
        <name>L-tryptophan</name>
        <dbReference type="ChEBI" id="CHEBI:57912"/>
    </ligand>
</feature>
<keyword evidence="6 8" id="KW-0030">Aminoacyl-tRNA synthetase</keyword>
<keyword evidence="3 8" id="KW-0547">Nucleotide-binding</keyword>
<dbReference type="CDD" id="cd00806">
    <property type="entry name" value="TrpRS_core"/>
    <property type="match status" value="1"/>
</dbReference>
<feature type="binding site" evidence="8">
    <location>
        <begin position="197"/>
        <end position="199"/>
    </location>
    <ligand>
        <name>ATP</name>
        <dbReference type="ChEBI" id="CHEBI:30616"/>
    </ligand>
</feature>
<dbReference type="PANTHER" id="PTHR43766:SF1">
    <property type="entry name" value="TRYPTOPHAN--TRNA LIGASE, MITOCHONDRIAL"/>
    <property type="match status" value="1"/>
</dbReference>
<feature type="short sequence motif" description="'KMSKS' region" evidence="8">
    <location>
        <begin position="312"/>
        <end position="316"/>
    </location>
</feature>
<dbReference type="InterPro" id="IPR001412">
    <property type="entry name" value="aa-tRNA-synth_I_CS"/>
</dbReference>
<evidence type="ECO:0000256" key="5">
    <source>
        <dbReference type="ARBA" id="ARBA00022917"/>
    </source>
</evidence>
<dbReference type="InterPro" id="IPR014729">
    <property type="entry name" value="Rossmann-like_a/b/a_fold"/>
</dbReference>
<dbReference type="EMBL" id="CAADFH010000003">
    <property type="protein sequence ID" value="VFJ88083.1"/>
    <property type="molecule type" value="Genomic_DNA"/>
</dbReference>
<dbReference type="Gene3D" id="3.40.50.620">
    <property type="entry name" value="HUPs"/>
    <property type="match status" value="1"/>
</dbReference>
<organism evidence="10">
    <name type="scientific">Candidatus Kentrum sp. LFY</name>
    <dbReference type="NCBI Taxonomy" id="2126342"/>
    <lineage>
        <taxon>Bacteria</taxon>
        <taxon>Pseudomonadati</taxon>
        <taxon>Pseudomonadota</taxon>
        <taxon>Gammaproteobacteria</taxon>
        <taxon>Candidatus Kentrum</taxon>
    </lineage>
</organism>
<feature type="short sequence motif" description="'HIGH' region" evidence="8">
    <location>
        <begin position="60"/>
        <end position="68"/>
    </location>
</feature>
<dbReference type="Pfam" id="PF00579">
    <property type="entry name" value="tRNA-synt_1b"/>
    <property type="match status" value="2"/>
</dbReference>
<dbReference type="InterPro" id="IPR050203">
    <property type="entry name" value="Trp-tRNA_synthetase"/>
</dbReference>
<keyword evidence="5 8" id="KW-0648">Protein biosynthesis</keyword>
<dbReference type="PRINTS" id="PR01039">
    <property type="entry name" value="TRNASYNTHTRP"/>
</dbReference>
<evidence type="ECO:0000256" key="8">
    <source>
        <dbReference type="HAMAP-Rule" id="MF_00140"/>
    </source>
</evidence>
<dbReference type="Gene3D" id="1.10.240.10">
    <property type="entry name" value="Tyrosyl-Transfer RNA Synthetase"/>
    <property type="match status" value="1"/>
</dbReference>
<reference evidence="10" key="1">
    <citation type="submission" date="2019-02" db="EMBL/GenBank/DDBJ databases">
        <authorList>
            <person name="Gruber-Vodicka R. H."/>
            <person name="Seah K. B. B."/>
        </authorList>
    </citation>
    <scope>NUCLEOTIDE SEQUENCE</scope>
    <source>
        <strain evidence="10">BECK_M6</strain>
    </source>
</reference>
<dbReference type="GO" id="GO:0005524">
    <property type="term" value="F:ATP binding"/>
    <property type="evidence" value="ECO:0007669"/>
    <property type="project" value="UniProtKB-UniRule"/>
</dbReference>
<evidence type="ECO:0000256" key="2">
    <source>
        <dbReference type="ARBA" id="ARBA00022598"/>
    </source>
</evidence>
<keyword evidence="4 8" id="KW-0067">ATP-binding</keyword>
<comment type="subunit">
    <text evidence="8">Homodimer.</text>
</comment>
<feature type="binding site" evidence="8">
    <location>
        <begin position="59"/>
        <end position="61"/>
    </location>
    <ligand>
        <name>ATP</name>
        <dbReference type="ChEBI" id="CHEBI:30616"/>
    </ligand>
</feature>
<dbReference type="EC" id="6.1.1.2" evidence="8"/>
<evidence type="ECO:0000256" key="6">
    <source>
        <dbReference type="ARBA" id="ARBA00023146"/>
    </source>
</evidence>
<gene>
    <name evidence="8" type="primary">trpS</name>
    <name evidence="10" type="ORF">BECKLFY1418A_GA0070994_100349</name>
</gene>
<dbReference type="PANTHER" id="PTHR43766">
    <property type="entry name" value="TRYPTOPHAN--TRNA LIGASE, MITOCHONDRIAL"/>
    <property type="match status" value="1"/>
</dbReference>
<dbReference type="GO" id="GO:0006436">
    <property type="term" value="P:tryptophanyl-tRNA aminoacylation"/>
    <property type="evidence" value="ECO:0007669"/>
    <property type="project" value="UniProtKB-UniRule"/>
</dbReference>
<dbReference type="PROSITE" id="PS00178">
    <property type="entry name" value="AA_TRNA_LIGASE_I"/>
    <property type="match status" value="1"/>
</dbReference>
<comment type="catalytic activity">
    <reaction evidence="7 8">
        <text>tRNA(Trp) + L-tryptophan + ATP = L-tryptophyl-tRNA(Trp) + AMP + diphosphate + H(+)</text>
        <dbReference type="Rhea" id="RHEA:24080"/>
        <dbReference type="Rhea" id="RHEA-COMP:9671"/>
        <dbReference type="Rhea" id="RHEA-COMP:9705"/>
        <dbReference type="ChEBI" id="CHEBI:15378"/>
        <dbReference type="ChEBI" id="CHEBI:30616"/>
        <dbReference type="ChEBI" id="CHEBI:33019"/>
        <dbReference type="ChEBI" id="CHEBI:57912"/>
        <dbReference type="ChEBI" id="CHEBI:78442"/>
        <dbReference type="ChEBI" id="CHEBI:78535"/>
        <dbReference type="ChEBI" id="CHEBI:456215"/>
        <dbReference type="EC" id="6.1.1.2"/>
    </reaction>
</comment>
<accession>A0A450U813</accession>
<dbReference type="InterPro" id="IPR002306">
    <property type="entry name" value="Trp-tRNA-ligase"/>
</dbReference>
<comment type="subcellular location">
    <subcellularLocation>
        <location evidence="8">Cytoplasm</location>
    </subcellularLocation>
</comment>
<sequence length="447" mass="51477">MLRIDETWFGIGRENQRFVKPGSFANDERGIDKYLPEEYQLSEFAIRNPSHQRVLSGMRPTGHLHLGHYHGVLRNWIDLQYEYECFFFIADWHALTTEYESPHTIAENVREMIIDWLAVGIEPGVATLFIQSQVPEHAELHLLLSMMTPLGWLERVPSYKDQQEKLNKELSTYGFLGYPLLQSADILAYRAGMVPVGEDQVAHVELTREIARRFNYLYGREADFEERANAAIKRLGKKNARLYRELRRRYQEQGEIQAVEEGQALLQTQQHLSIGDRERLFGYLEGGGKIILPEPQPLLTKAAKVPGLDGQKMSKSYGNTITLREEPESVIHKLRTMPTDPARIRRTDPGDPSKCPVWQLHHVYSSEETRTWVQENCHNGTIGCLDCKQPVIDAVLREQVPIRERAQKYLEQPDLIRSIISEGCAAARDVASETLEEVRHAMKIMYQ</sequence>
<feature type="binding site" evidence="8">
    <location>
        <begin position="67"/>
        <end position="68"/>
    </location>
    <ligand>
        <name>ATP</name>
        <dbReference type="ChEBI" id="CHEBI:30616"/>
    </ligand>
</feature>
<dbReference type="InterPro" id="IPR024109">
    <property type="entry name" value="Trp-tRNA-ligase_bac-type"/>
</dbReference>
<dbReference type="SUPFAM" id="SSF52374">
    <property type="entry name" value="Nucleotidylyl transferase"/>
    <property type="match status" value="1"/>
</dbReference>
<feature type="binding site" evidence="8">
    <location>
        <position position="305"/>
    </location>
    <ligand>
        <name>ATP</name>
        <dbReference type="ChEBI" id="CHEBI:30616"/>
    </ligand>
</feature>
<evidence type="ECO:0000256" key="4">
    <source>
        <dbReference type="ARBA" id="ARBA00022840"/>
    </source>
</evidence>
<comment type="function">
    <text evidence="8">Catalyzes the attachment of tryptophan to tRNA(Trp).</text>
</comment>
<protein>
    <recommendedName>
        <fullName evidence="8">Tryptophan--tRNA ligase</fullName>
        <ecNumber evidence="8">6.1.1.2</ecNumber>
    </recommendedName>
    <alternativeName>
        <fullName evidence="8">Tryptophanyl-tRNA synthetase</fullName>
        <shortName evidence="8">TrpRS</shortName>
    </alternativeName>
</protein>
<evidence type="ECO:0000256" key="7">
    <source>
        <dbReference type="ARBA" id="ARBA00049929"/>
    </source>
</evidence>
<proteinExistence type="inferred from homology"/>
<dbReference type="GO" id="GO:0005829">
    <property type="term" value="C:cytosol"/>
    <property type="evidence" value="ECO:0007669"/>
    <property type="project" value="TreeGrafter"/>
</dbReference>
<dbReference type="AlphaFoldDB" id="A0A450U813"/>
<evidence type="ECO:0000256" key="1">
    <source>
        <dbReference type="ARBA" id="ARBA00005594"/>
    </source>
</evidence>
<comment type="similarity">
    <text evidence="1 8 9">Belongs to the class-I aminoacyl-tRNA synthetase family.</text>
</comment>
<dbReference type="GO" id="GO:0004830">
    <property type="term" value="F:tryptophan-tRNA ligase activity"/>
    <property type="evidence" value="ECO:0007669"/>
    <property type="project" value="UniProtKB-UniRule"/>
</dbReference>
<evidence type="ECO:0000256" key="3">
    <source>
        <dbReference type="ARBA" id="ARBA00022741"/>
    </source>
</evidence>
<dbReference type="InterPro" id="IPR002305">
    <property type="entry name" value="aa-tRNA-synth_Ic"/>
</dbReference>